<feature type="region of interest" description="Disordered" evidence="1">
    <location>
        <begin position="419"/>
        <end position="456"/>
    </location>
</feature>
<dbReference type="SMART" id="SM00499">
    <property type="entry name" value="AAI"/>
    <property type="match status" value="1"/>
</dbReference>
<evidence type="ECO:0000313" key="4">
    <source>
        <dbReference type="EMBL" id="KAK1643452.1"/>
    </source>
</evidence>
<dbReference type="Gene3D" id="1.10.110.10">
    <property type="entry name" value="Plant lipid-transfer and hydrophobic proteins"/>
    <property type="match status" value="1"/>
</dbReference>
<feature type="signal peptide" evidence="2">
    <location>
        <begin position="1"/>
        <end position="28"/>
    </location>
</feature>
<dbReference type="AlphaFoldDB" id="A0AAD8S3M5"/>
<dbReference type="Proteomes" id="UP001231189">
    <property type="component" value="Unassembled WGS sequence"/>
</dbReference>
<dbReference type="CDD" id="cd00010">
    <property type="entry name" value="AAI_LTSS"/>
    <property type="match status" value="1"/>
</dbReference>
<dbReference type="PANTHER" id="PTHR45023:SF4">
    <property type="entry name" value="GLYCINE-RICH PROTEIN-RELATED"/>
    <property type="match status" value="1"/>
</dbReference>
<gene>
    <name evidence="4" type="ORF">QYE76_061257</name>
</gene>
<proteinExistence type="predicted"/>
<reference evidence="4" key="1">
    <citation type="submission" date="2023-07" db="EMBL/GenBank/DDBJ databases">
        <title>A chromosome-level genome assembly of Lolium multiflorum.</title>
        <authorList>
            <person name="Chen Y."/>
            <person name="Copetti D."/>
            <person name="Kolliker R."/>
            <person name="Studer B."/>
        </authorList>
    </citation>
    <scope>NUCLEOTIDE SEQUENCE</scope>
    <source>
        <strain evidence="4">02402/16</strain>
        <tissue evidence="4">Leaf</tissue>
    </source>
</reference>
<dbReference type="EMBL" id="JAUUTY010000004">
    <property type="protein sequence ID" value="KAK1643452.1"/>
    <property type="molecule type" value="Genomic_DNA"/>
</dbReference>
<organism evidence="4 5">
    <name type="scientific">Lolium multiflorum</name>
    <name type="common">Italian ryegrass</name>
    <name type="synonym">Lolium perenne subsp. multiflorum</name>
    <dbReference type="NCBI Taxonomy" id="4521"/>
    <lineage>
        <taxon>Eukaryota</taxon>
        <taxon>Viridiplantae</taxon>
        <taxon>Streptophyta</taxon>
        <taxon>Embryophyta</taxon>
        <taxon>Tracheophyta</taxon>
        <taxon>Spermatophyta</taxon>
        <taxon>Magnoliopsida</taxon>
        <taxon>Liliopsida</taxon>
        <taxon>Poales</taxon>
        <taxon>Poaceae</taxon>
        <taxon>BOP clade</taxon>
        <taxon>Pooideae</taxon>
        <taxon>Poodae</taxon>
        <taxon>Poeae</taxon>
        <taxon>Poeae Chloroplast Group 2 (Poeae type)</taxon>
        <taxon>Loliodinae</taxon>
        <taxon>Loliinae</taxon>
        <taxon>Lolium</taxon>
    </lineage>
</organism>
<dbReference type="PANTHER" id="PTHR45023">
    <property type="match status" value="1"/>
</dbReference>
<feature type="chain" id="PRO_5042187690" description="Bifunctional inhibitor/plant lipid transfer protein/seed storage helical domain-containing protein" evidence="2">
    <location>
        <begin position="29"/>
        <end position="456"/>
    </location>
</feature>
<evidence type="ECO:0000259" key="3">
    <source>
        <dbReference type="SMART" id="SM00499"/>
    </source>
</evidence>
<evidence type="ECO:0000313" key="5">
    <source>
        <dbReference type="Proteomes" id="UP001231189"/>
    </source>
</evidence>
<keyword evidence="2" id="KW-0732">Signal</keyword>
<dbReference type="InterPro" id="IPR036312">
    <property type="entry name" value="Bifun_inhib/LTP/seed_sf"/>
</dbReference>
<evidence type="ECO:0000256" key="2">
    <source>
        <dbReference type="SAM" id="SignalP"/>
    </source>
</evidence>
<protein>
    <recommendedName>
        <fullName evidence="3">Bifunctional inhibitor/plant lipid transfer protein/seed storage helical domain-containing protein</fullName>
    </recommendedName>
</protein>
<accession>A0AAD8S3M5</accession>
<feature type="compositionally biased region" description="Basic and acidic residues" evidence="1">
    <location>
        <begin position="358"/>
        <end position="369"/>
    </location>
</feature>
<dbReference type="PROSITE" id="PS51257">
    <property type="entry name" value="PROKAR_LIPOPROTEIN"/>
    <property type="match status" value="1"/>
</dbReference>
<sequence length="456" mass="49815">MRRDGAMVSKVAVAVAVLLLSTAASVSGQAVATSCTASLISTFTPCLNFVTGSTNGGGSPTQQCCRAVAGVVRTAEDCACLILTGNVPFGLPINRTLAISLTRICKSLSVPLKCRDTAVQIPAAGPIAFAPALPPLPPLPPVSSVDPPATSPDAAEVDAPPITQSQRPVVVPSSAWRSAPADEEKLVLYLPITWLFRGWFLLGFFTNNIYFGDIHAWIFNSKDFVAGNCKTGNSFWGQIAATFNSTSDPARHRTSKQLKDHWNAYNKEVSLFNAYNIQEEALCQSGADDQMVMKAAMERYANDKRVTQPFRRHHWWEAVRNEAKWKGQHGPGSGTDSTSKRSRLGVPGEYNSSEATTEEERPTGRDRAKAAARKGRRKGKKTSSSSEVASKSFAMKNMWNGLVKAKLLKQWNKIKDRSTADMNEAEKRKHAKAIHMVEKELGLEDDDDEEEEEEED</sequence>
<evidence type="ECO:0000256" key="1">
    <source>
        <dbReference type="SAM" id="MobiDB-lite"/>
    </source>
</evidence>
<keyword evidence="5" id="KW-1185">Reference proteome</keyword>
<dbReference type="InterPro" id="IPR016140">
    <property type="entry name" value="Bifunc_inhib/LTP/seed_store"/>
</dbReference>
<feature type="region of interest" description="Disordered" evidence="1">
    <location>
        <begin position="323"/>
        <end position="389"/>
    </location>
</feature>
<name>A0AAD8S3M5_LOLMU</name>
<dbReference type="SUPFAM" id="SSF47699">
    <property type="entry name" value="Bifunctional inhibitor/lipid-transfer protein/seed storage 2S albumin"/>
    <property type="match status" value="1"/>
</dbReference>
<feature type="compositionally biased region" description="Basic residues" evidence="1">
    <location>
        <begin position="370"/>
        <end position="381"/>
    </location>
</feature>
<dbReference type="Pfam" id="PF14368">
    <property type="entry name" value="LTP_2"/>
    <property type="match status" value="1"/>
</dbReference>
<feature type="domain" description="Bifunctional inhibitor/plant lipid transfer protein/seed storage helical" evidence="3">
    <location>
        <begin position="35"/>
        <end position="114"/>
    </location>
</feature>
<comment type="caution">
    <text evidence="4">The sequence shown here is derived from an EMBL/GenBank/DDBJ whole genome shotgun (WGS) entry which is preliminary data.</text>
</comment>
<feature type="compositionally biased region" description="Acidic residues" evidence="1">
    <location>
        <begin position="443"/>
        <end position="456"/>
    </location>
</feature>